<dbReference type="AlphaFoldDB" id="A0A223V124"/>
<keyword evidence="1" id="KW-1133">Transmembrane helix</keyword>
<evidence type="ECO:0000313" key="2">
    <source>
        <dbReference type="EMBL" id="ASV29061.1"/>
    </source>
</evidence>
<keyword evidence="1" id="KW-0472">Membrane</keyword>
<sequence>MTPTTMFSLANFIVMPMWLLMIFLPKWKLTRYLIDFKVIPLALSAIYIFYIIQSMMDNGLMDFGSLGSVMNLFTEEHAVLAGWIHYLAFDLLVGMWMIDQNKELGIHKALMAPCLFFTFMFGPLGFLLFWTIKTIKNNVG</sequence>
<name>A0A223V124_9FLAO</name>
<accession>A0A223V124</accession>
<dbReference type="InterPro" id="IPR025461">
    <property type="entry name" value="ABA4-like"/>
</dbReference>
<dbReference type="PANTHER" id="PTHR34543:SF1">
    <property type="entry name" value="PROTEIN ABA DEFICIENT 4, CHLOROPLASTIC"/>
    <property type="match status" value="1"/>
</dbReference>
<dbReference type="Pfam" id="PF14108">
    <property type="entry name" value="ABA4-like"/>
    <property type="match status" value="1"/>
</dbReference>
<evidence type="ECO:0000313" key="3">
    <source>
        <dbReference type="Proteomes" id="UP000215244"/>
    </source>
</evidence>
<keyword evidence="3" id="KW-1185">Reference proteome</keyword>
<gene>
    <name evidence="2" type="ORF">CJ263_01815</name>
</gene>
<proteinExistence type="predicted"/>
<feature type="transmembrane region" description="Helical" evidence="1">
    <location>
        <begin position="110"/>
        <end position="132"/>
    </location>
</feature>
<reference evidence="2 3" key="1">
    <citation type="submission" date="2017-08" db="EMBL/GenBank/DDBJ databases">
        <title>The complete genome sequence of Maribacter sp. B1, isolated from deep-sea sediment.</title>
        <authorList>
            <person name="Wu Y.-H."/>
            <person name="Cheng H."/>
            <person name="Xu X.-W."/>
        </authorList>
    </citation>
    <scope>NUCLEOTIDE SEQUENCE [LARGE SCALE GENOMIC DNA]</scope>
    <source>
        <strain evidence="2 3">B1</strain>
    </source>
</reference>
<organism evidence="2 3">
    <name type="scientific">Maribacter cobaltidurans</name>
    <dbReference type="NCBI Taxonomy" id="1178778"/>
    <lineage>
        <taxon>Bacteria</taxon>
        <taxon>Pseudomonadati</taxon>
        <taxon>Bacteroidota</taxon>
        <taxon>Flavobacteriia</taxon>
        <taxon>Flavobacteriales</taxon>
        <taxon>Flavobacteriaceae</taxon>
        <taxon>Maribacter</taxon>
    </lineage>
</organism>
<dbReference type="Proteomes" id="UP000215244">
    <property type="component" value="Chromosome"/>
</dbReference>
<protein>
    <recommendedName>
        <fullName evidence="4">DUF4281 domain-containing protein</fullName>
    </recommendedName>
</protein>
<dbReference type="RefSeq" id="WP_094995694.1">
    <property type="nucleotide sequence ID" value="NZ_BMJL01000001.1"/>
</dbReference>
<feature type="transmembrane region" description="Helical" evidence="1">
    <location>
        <begin position="6"/>
        <end position="24"/>
    </location>
</feature>
<evidence type="ECO:0008006" key="4">
    <source>
        <dbReference type="Google" id="ProtNLM"/>
    </source>
</evidence>
<keyword evidence="1" id="KW-0812">Transmembrane</keyword>
<dbReference type="PANTHER" id="PTHR34543">
    <property type="entry name" value="PROTEIN ABA DEFICIENT 4, CHLOROPLASTIC"/>
    <property type="match status" value="1"/>
</dbReference>
<evidence type="ECO:0000256" key="1">
    <source>
        <dbReference type="SAM" id="Phobius"/>
    </source>
</evidence>
<feature type="transmembrane region" description="Helical" evidence="1">
    <location>
        <begin position="36"/>
        <end position="56"/>
    </location>
</feature>
<feature type="transmembrane region" description="Helical" evidence="1">
    <location>
        <begin position="78"/>
        <end position="98"/>
    </location>
</feature>
<dbReference type="OrthoDB" id="345237at2"/>
<dbReference type="KEGG" id="marb:CJ263_01815"/>
<dbReference type="EMBL" id="CP022957">
    <property type="protein sequence ID" value="ASV29061.1"/>
    <property type="molecule type" value="Genomic_DNA"/>
</dbReference>